<dbReference type="OrthoDB" id="9789123at2"/>
<dbReference type="AlphaFoldDB" id="A0A150XN60"/>
<dbReference type="Pfam" id="PF13847">
    <property type="entry name" value="Methyltransf_31"/>
    <property type="match status" value="1"/>
</dbReference>
<evidence type="ECO:0000313" key="2">
    <source>
        <dbReference type="EMBL" id="KYG80144.1"/>
    </source>
</evidence>
<dbReference type="PANTHER" id="PTHR43861">
    <property type="entry name" value="TRANS-ACONITATE 2-METHYLTRANSFERASE-RELATED"/>
    <property type="match status" value="1"/>
</dbReference>
<dbReference type="SUPFAM" id="SSF53335">
    <property type="entry name" value="S-adenosyl-L-methionine-dependent methyltransferases"/>
    <property type="match status" value="1"/>
</dbReference>
<gene>
    <name evidence="2" type="ORF">MB14_16515</name>
</gene>
<dbReference type="PANTHER" id="PTHR43861:SF1">
    <property type="entry name" value="TRANS-ACONITATE 2-METHYLTRANSFERASE"/>
    <property type="match status" value="1"/>
</dbReference>
<dbReference type="InterPro" id="IPR029063">
    <property type="entry name" value="SAM-dependent_MTases_sf"/>
</dbReference>
<dbReference type="STRING" id="279360.MB14_16515"/>
<sequence>MIIENVTLLEDILNHKDRWLFDKSIYVFNDEEESRAQFERGYLRVREKEDRILDESEIIGLPHLPKSHKYSAEWGLRIKSVERILKHLKTKQTNGPILDLGCGNGWFTNCLSQATSSLVLGVDVNKIELNQAASIFNSGNLFFCYANIWDDPFKKGIFETITLNGSIQYFPSFHKIISNLLELLIPKGEIHIIDSPFYSLEEAKRARERTEEYYKGIGEDDFAKSYFHHTWDVLNGINSEVRYKKGLLRRLTKDSPFPWIVITKD</sequence>
<dbReference type="RefSeq" id="WP_062590595.1">
    <property type="nucleotide sequence ID" value="NZ_LQZQ01000005.1"/>
</dbReference>
<evidence type="ECO:0000313" key="3">
    <source>
        <dbReference type="Proteomes" id="UP000075583"/>
    </source>
</evidence>
<name>A0A150XN60_ROSEK</name>
<accession>A0A150XN60</accession>
<keyword evidence="3" id="KW-1185">Reference proteome</keyword>
<comment type="caution">
    <text evidence="2">The sequence shown here is derived from an EMBL/GenBank/DDBJ whole genome shotgun (WGS) entry which is preliminary data.</text>
</comment>
<dbReference type="InterPro" id="IPR025714">
    <property type="entry name" value="Methyltranfer_dom"/>
</dbReference>
<proteinExistence type="predicted"/>
<organism evidence="2 3">
    <name type="scientific">Roseivirga ehrenbergii (strain DSM 102268 / JCM 13514 / KCTC 12282 / NCIMB 14502 / KMM 6017)</name>
    <dbReference type="NCBI Taxonomy" id="279360"/>
    <lineage>
        <taxon>Bacteria</taxon>
        <taxon>Pseudomonadati</taxon>
        <taxon>Bacteroidota</taxon>
        <taxon>Cytophagia</taxon>
        <taxon>Cytophagales</taxon>
        <taxon>Roseivirgaceae</taxon>
        <taxon>Roseivirga</taxon>
    </lineage>
</organism>
<dbReference type="Proteomes" id="UP000075583">
    <property type="component" value="Unassembled WGS sequence"/>
</dbReference>
<dbReference type="CDD" id="cd02440">
    <property type="entry name" value="AdoMet_MTases"/>
    <property type="match status" value="1"/>
</dbReference>
<protein>
    <recommendedName>
        <fullName evidence="1">Methyltransferase domain-containing protein</fullName>
    </recommendedName>
</protein>
<feature type="domain" description="Methyltransferase" evidence="1">
    <location>
        <begin position="94"/>
        <end position="215"/>
    </location>
</feature>
<dbReference type="Gene3D" id="3.40.50.150">
    <property type="entry name" value="Vaccinia Virus protein VP39"/>
    <property type="match status" value="1"/>
</dbReference>
<reference evidence="2" key="1">
    <citation type="submission" date="2016-01" db="EMBL/GenBank/DDBJ databases">
        <title>Genome sequencing of Roseivirga ehrenbergii KMM 6017.</title>
        <authorList>
            <person name="Selvaratnam C."/>
            <person name="Thevarajoo S."/>
            <person name="Goh K.M."/>
            <person name="Ee R."/>
            <person name="Chan K.-G."/>
            <person name="Chong C.S."/>
        </authorList>
    </citation>
    <scope>NUCLEOTIDE SEQUENCE [LARGE SCALE GENOMIC DNA]</scope>
    <source>
        <strain evidence="2">KMM 6017</strain>
    </source>
</reference>
<dbReference type="EMBL" id="LQZQ01000005">
    <property type="protein sequence ID" value="KYG80144.1"/>
    <property type="molecule type" value="Genomic_DNA"/>
</dbReference>
<evidence type="ECO:0000259" key="1">
    <source>
        <dbReference type="Pfam" id="PF13847"/>
    </source>
</evidence>